<sequence>MANSLKEFGPSHVEVKQKIENLKKVELTMEGPSKETPLDMRVFLIQGSGAVDMQPTDCTFFSCLTSDGHDDDLDETNTTGWYKDDRFIQIVQQKLEVMAQKTFDFHREVLDIW</sequence>
<dbReference type="RefSeq" id="XP_070855067.1">
    <property type="nucleotide sequence ID" value="XM_070998966.1"/>
</dbReference>
<gene>
    <name evidence="2" type="primary">LOC139354730</name>
</gene>
<reference evidence="2" key="1">
    <citation type="submission" date="2025-08" db="UniProtKB">
        <authorList>
            <consortium name="RefSeq"/>
        </authorList>
    </citation>
    <scope>IDENTIFICATION</scope>
</reference>
<evidence type="ECO:0000313" key="1">
    <source>
        <dbReference type="Proteomes" id="UP001652628"/>
    </source>
</evidence>
<keyword evidence="1" id="KW-1185">Reference proteome</keyword>
<accession>A0ABM4TYL7</accession>
<dbReference type="Proteomes" id="UP001652628">
    <property type="component" value="Unplaced"/>
</dbReference>
<evidence type="ECO:0000313" key="2">
    <source>
        <dbReference type="RefSeq" id="XP_070855067.1"/>
    </source>
</evidence>
<name>A0ABM4TYL7_DROSZ</name>
<dbReference type="GeneID" id="139354730"/>
<proteinExistence type="predicted"/>
<organism evidence="1 2">
    <name type="scientific">Drosophila suzukii</name>
    <name type="common">Spotted-wing drosophila fruit fly</name>
    <dbReference type="NCBI Taxonomy" id="28584"/>
    <lineage>
        <taxon>Eukaryota</taxon>
        <taxon>Metazoa</taxon>
        <taxon>Ecdysozoa</taxon>
        <taxon>Arthropoda</taxon>
        <taxon>Hexapoda</taxon>
        <taxon>Insecta</taxon>
        <taxon>Pterygota</taxon>
        <taxon>Neoptera</taxon>
        <taxon>Endopterygota</taxon>
        <taxon>Diptera</taxon>
        <taxon>Brachycera</taxon>
        <taxon>Muscomorpha</taxon>
        <taxon>Ephydroidea</taxon>
        <taxon>Drosophilidae</taxon>
        <taxon>Drosophila</taxon>
        <taxon>Sophophora</taxon>
    </lineage>
</organism>
<protein>
    <submittedName>
        <fullName evidence="2">Uncharacterized protein</fullName>
    </submittedName>
</protein>